<dbReference type="AlphaFoldDB" id="A0A314YGP9"/>
<evidence type="ECO:0000256" key="1">
    <source>
        <dbReference type="SAM" id="MobiDB-lite"/>
    </source>
</evidence>
<organism evidence="2 3">
    <name type="scientific">Prunus yedoensis var. nudiflora</name>
    <dbReference type="NCBI Taxonomy" id="2094558"/>
    <lineage>
        <taxon>Eukaryota</taxon>
        <taxon>Viridiplantae</taxon>
        <taxon>Streptophyta</taxon>
        <taxon>Embryophyta</taxon>
        <taxon>Tracheophyta</taxon>
        <taxon>Spermatophyta</taxon>
        <taxon>Magnoliopsida</taxon>
        <taxon>eudicotyledons</taxon>
        <taxon>Gunneridae</taxon>
        <taxon>Pentapetalae</taxon>
        <taxon>rosids</taxon>
        <taxon>fabids</taxon>
        <taxon>Rosales</taxon>
        <taxon>Rosaceae</taxon>
        <taxon>Amygdaloideae</taxon>
        <taxon>Amygdaleae</taxon>
        <taxon>Prunus</taxon>
    </lineage>
</organism>
<sequence length="59" mass="6371">MALVSEDRIDSKTDATAVFSTKQSQLQGMPEQSSDPDSPGTVKLNWNASSKSGQTYFSD</sequence>
<dbReference type="Proteomes" id="UP000250321">
    <property type="component" value="Unassembled WGS sequence"/>
</dbReference>
<protein>
    <submittedName>
        <fullName evidence="2">Uncharacterized protein</fullName>
    </submittedName>
</protein>
<gene>
    <name evidence="2" type="ORF">Pyn_30558</name>
</gene>
<feature type="compositionally biased region" description="Polar residues" evidence="1">
    <location>
        <begin position="44"/>
        <end position="59"/>
    </location>
</feature>
<reference evidence="2 3" key="1">
    <citation type="submission" date="2018-02" db="EMBL/GenBank/DDBJ databases">
        <title>Draft genome of wild Prunus yedoensis var. nudiflora.</title>
        <authorList>
            <person name="Baek S."/>
            <person name="Kim J.-H."/>
            <person name="Choi K."/>
            <person name="Kim G.-B."/>
            <person name="Cho A."/>
            <person name="Jang H."/>
            <person name="Shin C.-H."/>
            <person name="Yu H.-J."/>
            <person name="Mun J.-H."/>
        </authorList>
    </citation>
    <scope>NUCLEOTIDE SEQUENCE [LARGE SCALE GENOMIC DNA]</scope>
    <source>
        <strain evidence="3">cv. Jeju island</strain>
        <tissue evidence="2">Leaf</tissue>
    </source>
</reference>
<feature type="compositionally biased region" description="Polar residues" evidence="1">
    <location>
        <begin position="18"/>
        <end position="36"/>
    </location>
</feature>
<keyword evidence="3" id="KW-1185">Reference proteome</keyword>
<evidence type="ECO:0000313" key="3">
    <source>
        <dbReference type="Proteomes" id="UP000250321"/>
    </source>
</evidence>
<feature type="compositionally biased region" description="Basic and acidic residues" evidence="1">
    <location>
        <begin position="1"/>
        <end position="13"/>
    </location>
</feature>
<comment type="caution">
    <text evidence="2">The sequence shown here is derived from an EMBL/GenBank/DDBJ whole genome shotgun (WGS) entry which is preliminary data.</text>
</comment>
<name>A0A314YGP9_PRUYE</name>
<dbReference type="EMBL" id="PJQY01000824">
    <property type="protein sequence ID" value="PQQ07725.1"/>
    <property type="molecule type" value="Genomic_DNA"/>
</dbReference>
<evidence type="ECO:0000313" key="2">
    <source>
        <dbReference type="EMBL" id="PQQ07725.1"/>
    </source>
</evidence>
<proteinExistence type="predicted"/>
<feature type="region of interest" description="Disordered" evidence="1">
    <location>
        <begin position="1"/>
        <end position="59"/>
    </location>
</feature>
<accession>A0A314YGP9</accession>